<protein>
    <submittedName>
        <fullName evidence="3">Uncharacterized protein</fullName>
    </submittedName>
</protein>
<dbReference type="EMBL" id="VDEP01000505">
    <property type="protein sequence ID" value="KAA1068611.1"/>
    <property type="molecule type" value="Genomic_DNA"/>
</dbReference>
<evidence type="ECO:0000313" key="3">
    <source>
        <dbReference type="EMBL" id="KAA1068611.1"/>
    </source>
</evidence>
<keyword evidence="1" id="KW-0472">Membrane</keyword>
<evidence type="ECO:0000313" key="6">
    <source>
        <dbReference type="Proteomes" id="UP000325313"/>
    </source>
</evidence>
<evidence type="ECO:0000256" key="1">
    <source>
        <dbReference type="SAM" id="Phobius"/>
    </source>
</evidence>
<comment type="caution">
    <text evidence="3">The sequence shown here is derived from an EMBL/GenBank/DDBJ whole genome shotgun (WGS) entry which is preliminary data.</text>
</comment>
<organism evidence="3 6">
    <name type="scientific">Puccinia graminis f. sp. tritici</name>
    <dbReference type="NCBI Taxonomy" id="56615"/>
    <lineage>
        <taxon>Eukaryota</taxon>
        <taxon>Fungi</taxon>
        <taxon>Dikarya</taxon>
        <taxon>Basidiomycota</taxon>
        <taxon>Pucciniomycotina</taxon>
        <taxon>Pucciniomycetes</taxon>
        <taxon>Pucciniales</taxon>
        <taxon>Pucciniaceae</taxon>
        <taxon>Puccinia</taxon>
    </lineage>
</organism>
<keyword evidence="5" id="KW-1185">Reference proteome</keyword>
<sequence length="203" mass="23295">MILGSILPFILIFGECFSMKFQLKDLKKFVLVKKDQPLGLREDAMSATHELEKLLPLENTNHENEIQSDRIFQNLIDDASITRTPTDRSHDQKASFPVLTEENLTNKFMIASSSQSLPDYSNKLECVIDVPAERVDKPISQSINHASSERNAISISRFEIEFSQNSEDMINRACCKELFKMCSLPCFLTSFLIILLFILFYKF</sequence>
<keyword evidence="1" id="KW-1133">Transmembrane helix</keyword>
<evidence type="ECO:0000256" key="2">
    <source>
        <dbReference type="SAM" id="SignalP"/>
    </source>
</evidence>
<proteinExistence type="predicted"/>
<feature type="signal peptide" evidence="2">
    <location>
        <begin position="1"/>
        <end position="18"/>
    </location>
</feature>
<evidence type="ECO:0000313" key="4">
    <source>
        <dbReference type="EMBL" id="KAA1104319.1"/>
    </source>
</evidence>
<name>A0A5B0LVZ5_PUCGR</name>
<dbReference type="Proteomes" id="UP000325313">
    <property type="component" value="Unassembled WGS sequence"/>
</dbReference>
<keyword evidence="1" id="KW-0812">Transmembrane</keyword>
<reference evidence="5 6" key="1">
    <citation type="submission" date="2019-05" db="EMBL/GenBank/DDBJ databases">
        <title>Emergence of the Ug99 lineage of the wheat stem rust pathogen through somatic hybridization.</title>
        <authorList>
            <person name="Li F."/>
            <person name="Upadhyaya N.M."/>
            <person name="Sperschneider J."/>
            <person name="Matny O."/>
            <person name="Nguyen-Phuc H."/>
            <person name="Mago R."/>
            <person name="Raley C."/>
            <person name="Miller M.E."/>
            <person name="Silverstein K.A.T."/>
            <person name="Henningsen E."/>
            <person name="Hirsch C.D."/>
            <person name="Visser B."/>
            <person name="Pretorius Z.A."/>
            <person name="Steffenson B.J."/>
            <person name="Schwessinger B."/>
            <person name="Dodds P.N."/>
            <person name="Figueroa M."/>
        </authorList>
    </citation>
    <scope>NUCLEOTIDE SEQUENCE [LARGE SCALE GENOMIC DNA]</scope>
    <source>
        <strain evidence="4">21-0</strain>
        <strain evidence="3 6">Ug99</strain>
    </source>
</reference>
<dbReference type="AlphaFoldDB" id="A0A5B0LVZ5"/>
<accession>A0A5B0LVZ5</accession>
<dbReference type="Proteomes" id="UP000324748">
    <property type="component" value="Unassembled WGS sequence"/>
</dbReference>
<gene>
    <name evidence="4" type="ORF">PGT21_019207</name>
    <name evidence="3" type="ORF">PGTUg99_033696</name>
</gene>
<keyword evidence="2" id="KW-0732">Signal</keyword>
<dbReference type="EMBL" id="VSWC01000041">
    <property type="protein sequence ID" value="KAA1104319.1"/>
    <property type="molecule type" value="Genomic_DNA"/>
</dbReference>
<evidence type="ECO:0000313" key="5">
    <source>
        <dbReference type="Proteomes" id="UP000324748"/>
    </source>
</evidence>
<feature type="chain" id="PRO_5033473498" evidence="2">
    <location>
        <begin position="19"/>
        <end position="203"/>
    </location>
</feature>
<feature type="transmembrane region" description="Helical" evidence="1">
    <location>
        <begin position="178"/>
        <end position="201"/>
    </location>
</feature>